<dbReference type="NCBIfam" id="TIGR03725">
    <property type="entry name" value="T6A_YeaZ"/>
    <property type="match status" value="1"/>
</dbReference>
<dbReference type="AlphaFoldDB" id="A0A3S5B2I4"/>
<keyword evidence="5" id="KW-0819">tRNA processing</keyword>
<proteinExistence type="inferred from homology"/>
<dbReference type="PANTHER" id="PTHR11735:SF11">
    <property type="entry name" value="TRNA THREONYLCARBAMOYLADENOSINE BIOSYNTHESIS PROTEIN TSAB"/>
    <property type="match status" value="1"/>
</dbReference>
<feature type="domain" description="Gcp-like" evidence="7">
    <location>
        <begin position="46"/>
        <end position="241"/>
    </location>
</feature>
<sequence>MRALYETTDISRLRFGMSTRILAIDTATEACSVAIWNQGEVHALFELCPREHTQRILPLVQQVLAESGLSLSQLDALAFGRGPGSFTGVRIGIGIAQGLALGAELPMLGISTLQTMAQGAWRMTGAQRVLAAIDARMGEVYWGQFERQLDGQWLESAGEAVLSPQKALERAQHLQGDWAHVGTGWQTYPDLVAGSSLNVTDGQMLLPQAEDMLPLALQAWQQGLAVSVENAEPTYLRNEVTWKKLPGRE</sequence>
<comment type="subcellular location">
    <subcellularLocation>
        <location evidence="1">Cytoplasm</location>
    </subcellularLocation>
</comment>
<dbReference type="InterPro" id="IPR000905">
    <property type="entry name" value="Gcp-like_dom"/>
</dbReference>
<protein>
    <recommendedName>
        <fullName evidence="3">tRNA threonylcarbamoyladenosine biosynthesis protein TsaB</fullName>
    </recommendedName>
    <alternativeName>
        <fullName evidence="6">t(6)A37 threonylcarbamoyladenosine biosynthesis protein TsaB</fullName>
    </alternativeName>
</protein>
<dbReference type="SUPFAM" id="SSF53067">
    <property type="entry name" value="Actin-like ATPase domain"/>
    <property type="match status" value="2"/>
</dbReference>
<evidence type="ECO:0000259" key="7">
    <source>
        <dbReference type="Pfam" id="PF00814"/>
    </source>
</evidence>
<dbReference type="GO" id="GO:0002949">
    <property type="term" value="P:tRNA threonylcarbamoyladenosine modification"/>
    <property type="evidence" value="ECO:0007669"/>
    <property type="project" value="InterPro"/>
</dbReference>
<dbReference type="EMBL" id="LR134492">
    <property type="protein sequence ID" value="VEI71386.1"/>
    <property type="molecule type" value="Genomic_DNA"/>
</dbReference>
<evidence type="ECO:0000256" key="4">
    <source>
        <dbReference type="ARBA" id="ARBA00022490"/>
    </source>
</evidence>
<dbReference type="FunFam" id="3.30.420.40:FF:000097">
    <property type="entry name" value="tRNA threonylcarbamoyladenosine biosynthesis protein TsaB"/>
    <property type="match status" value="1"/>
</dbReference>
<dbReference type="GO" id="GO:0005829">
    <property type="term" value="C:cytosol"/>
    <property type="evidence" value="ECO:0007669"/>
    <property type="project" value="TreeGrafter"/>
</dbReference>
<evidence type="ECO:0000256" key="2">
    <source>
        <dbReference type="ARBA" id="ARBA00010493"/>
    </source>
</evidence>
<dbReference type="PANTHER" id="PTHR11735">
    <property type="entry name" value="TRNA N6-ADENOSINE THREONYLCARBAMOYLTRANSFERASE"/>
    <property type="match status" value="1"/>
</dbReference>
<comment type="similarity">
    <text evidence="2">Belongs to the KAE1 / TsaD family. TsaB subfamily.</text>
</comment>
<dbReference type="InterPro" id="IPR022496">
    <property type="entry name" value="T6A_TsaB"/>
</dbReference>
<evidence type="ECO:0000313" key="8">
    <source>
        <dbReference type="EMBL" id="VEI71386.1"/>
    </source>
</evidence>
<evidence type="ECO:0000256" key="5">
    <source>
        <dbReference type="ARBA" id="ARBA00022694"/>
    </source>
</evidence>
<evidence type="ECO:0000256" key="6">
    <source>
        <dbReference type="ARBA" id="ARBA00032446"/>
    </source>
</evidence>
<dbReference type="CDD" id="cd24032">
    <property type="entry name" value="ASKHA_NBD_TsaB"/>
    <property type="match status" value="1"/>
</dbReference>
<name>A0A3S5B2I4_SERFO</name>
<evidence type="ECO:0000313" key="9">
    <source>
        <dbReference type="Proteomes" id="UP000270487"/>
    </source>
</evidence>
<keyword evidence="4" id="KW-0963">Cytoplasm</keyword>
<dbReference type="Pfam" id="PF00814">
    <property type="entry name" value="TsaD"/>
    <property type="match status" value="1"/>
</dbReference>
<gene>
    <name evidence="8" type="primary">yeaZ</name>
    <name evidence="8" type="ORF">NCTC13193_03322</name>
</gene>
<dbReference type="Gene3D" id="3.30.420.40">
    <property type="match status" value="2"/>
</dbReference>
<accession>A0A3S5B2I4</accession>
<dbReference type="Proteomes" id="UP000270487">
    <property type="component" value="Chromosome"/>
</dbReference>
<reference evidence="8 9" key="1">
    <citation type="submission" date="2018-12" db="EMBL/GenBank/DDBJ databases">
        <authorList>
            <consortium name="Pathogen Informatics"/>
        </authorList>
    </citation>
    <scope>NUCLEOTIDE SEQUENCE [LARGE SCALE GENOMIC DNA]</scope>
    <source>
        <strain evidence="8 9">NCTC13193</strain>
    </source>
</reference>
<evidence type="ECO:0000256" key="1">
    <source>
        <dbReference type="ARBA" id="ARBA00004496"/>
    </source>
</evidence>
<dbReference type="InterPro" id="IPR043129">
    <property type="entry name" value="ATPase_NBD"/>
</dbReference>
<organism evidence="8 9">
    <name type="scientific">Serratia fonticola</name>
    <dbReference type="NCBI Taxonomy" id="47917"/>
    <lineage>
        <taxon>Bacteria</taxon>
        <taxon>Pseudomonadati</taxon>
        <taxon>Pseudomonadota</taxon>
        <taxon>Gammaproteobacteria</taxon>
        <taxon>Enterobacterales</taxon>
        <taxon>Yersiniaceae</taxon>
        <taxon>Serratia</taxon>
    </lineage>
</organism>
<evidence type="ECO:0000256" key="3">
    <source>
        <dbReference type="ARBA" id="ARBA00019012"/>
    </source>
</evidence>